<accession>A0A0E9UZI5</accession>
<name>A0A0E9UZI5_ANGAN</name>
<reference evidence="1" key="1">
    <citation type="submission" date="2014-11" db="EMBL/GenBank/DDBJ databases">
        <authorList>
            <person name="Amaro Gonzalez C."/>
        </authorList>
    </citation>
    <scope>NUCLEOTIDE SEQUENCE</scope>
</reference>
<organism evidence="1">
    <name type="scientific">Anguilla anguilla</name>
    <name type="common">European freshwater eel</name>
    <name type="synonym">Muraena anguilla</name>
    <dbReference type="NCBI Taxonomy" id="7936"/>
    <lineage>
        <taxon>Eukaryota</taxon>
        <taxon>Metazoa</taxon>
        <taxon>Chordata</taxon>
        <taxon>Craniata</taxon>
        <taxon>Vertebrata</taxon>
        <taxon>Euteleostomi</taxon>
        <taxon>Actinopterygii</taxon>
        <taxon>Neopterygii</taxon>
        <taxon>Teleostei</taxon>
        <taxon>Anguilliformes</taxon>
        <taxon>Anguillidae</taxon>
        <taxon>Anguilla</taxon>
    </lineage>
</organism>
<proteinExistence type="predicted"/>
<evidence type="ECO:0000313" key="1">
    <source>
        <dbReference type="EMBL" id="JAH71171.1"/>
    </source>
</evidence>
<reference evidence="1" key="2">
    <citation type="journal article" date="2015" name="Fish Shellfish Immunol.">
        <title>Early steps in the European eel (Anguilla anguilla)-Vibrio vulnificus interaction in the gills: Role of the RtxA13 toxin.</title>
        <authorList>
            <person name="Callol A."/>
            <person name="Pajuelo D."/>
            <person name="Ebbesson L."/>
            <person name="Teles M."/>
            <person name="MacKenzie S."/>
            <person name="Amaro C."/>
        </authorList>
    </citation>
    <scope>NUCLEOTIDE SEQUENCE</scope>
</reference>
<dbReference type="EMBL" id="GBXM01037406">
    <property type="protein sequence ID" value="JAH71171.1"/>
    <property type="molecule type" value="Transcribed_RNA"/>
</dbReference>
<protein>
    <submittedName>
        <fullName evidence="1">Uncharacterized protein</fullName>
    </submittedName>
</protein>
<dbReference type="AlphaFoldDB" id="A0A0E9UZI5"/>
<sequence length="41" mass="4873">MCQLDFVELCLFTYNFFRTPHSSDFLYITTISLLVKLPVKK</sequence>